<name>A0A8H4LAC0_9HYPO</name>
<feature type="region of interest" description="Disordered" evidence="1">
    <location>
        <begin position="1"/>
        <end position="79"/>
    </location>
</feature>
<dbReference type="EMBL" id="JAADYS010001079">
    <property type="protein sequence ID" value="KAF4465171.1"/>
    <property type="molecule type" value="Genomic_DNA"/>
</dbReference>
<keyword evidence="3" id="KW-1185">Reference proteome</keyword>
<sequence length="119" mass="12284">MAQSSVAASSTAVHASSSYCGCGPSSTPGTRAGTPVSDRCTRCDRILRAPSPPPNPVTEGSDPNTYTAMGPRSTPQAGADSLTADLAGLYQNSRQLEPRRPQVQLPDIKSLAPASRGSR</sequence>
<gene>
    <name evidence="2" type="ORF">FALBO_7992</name>
</gene>
<feature type="region of interest" description="Disordered" evidence="1">
    <location>
        <begin position="94"/>
        <end position="119"/>
    </location>
</feature>
<organism evidence="2 3">
    <name type="scientific">Fusarium albosuccineum</name>
    <dbReference type="NCBI Taxonomy" id="1237068"/>
    <lineage>
        <taxon>Eukaryota</taxon>
        <taxon>Fungi</taxon>
        <taxon>Dikarya</taxon>
        <taxon>Ascomycota</taxon>
        <taxon>Pezizomycotina</taxon>
        <taxon>Sordariomycetes</taxon>
        <taxon>Hypocreomycetidae</taxon>
        <taxon>Hypocreales</taxon>
        <taxon>Nectriaceae</taxon>
        <taxon>Fusarium</taxon>
        <taxon>Fusarium decemcellulare species complex</taxon>
    </lineage>
</organism>
<proteinExistence type="predicted"/>
<feature type="compositionally biased region" description="Low complexity" evidence="1">
    <location>
        <begin position="1"/>
        <end position="18"/>
    </location>
</feature>
<evidence type="ECO:0000256" key="1">
    <source>
        <dbReference type="SAM" id="MobiDB-lite"/>
    </source>
</evidence>
<comment type="caution">
    <text evidence="2">The sequence shown here is derived from an EMBL/GenBank/DDBJ whole genome shotgun (WGS) entry which is preliminary data.</text>
</comment>
<reference evidence="2 3" key="1">
    <citation type="submission" date="2020-01" db="EMBL/GenBank/DDBJ databases">
        <title>Identification and distribution of gene clusters putatively required for synthesis of sphingolipid metabolism inhibitors in phylogenetically diverse species of the filamentous fungus Fusarium.</title>
        <authorList>
            <person name="Kim H.-S."/>
            <person name="Busman M."/>
            <person name="Brown D.W."/>
            <person name="Divon H."/>
            <person name="Uhlig S."/>
            <person name="Proctor R.H."/>
        </authorList>
    </citation>
    <scope>NUCLEOTIDE SEQUENCE [LARGE SCALE GENOMIC DNA]</scope>
    <source>
        <strain evidence="2 3">NRRL 20459</strain>
    </source>
</reference>
<dbReference type="Proteomes" id="UP000554235">
    <property type="component" value="Unassembled WGS sequence"/>
</dbReference>
<accession>A0A8H4LAC0</accession>
<dbReference type="AlphaFoldDB" id="A0A8H4LAC0"/>
<evidence type="ECO:0000313" key="2">
    <source>
        <dbReference type="EMBL" id="KAF4465171.1"/>
    </source>
</evidence>
<evidence type="ECO:0000313" key="3">
    <source>
        <dbReference type="Proteomes" id="UP000554235"/>
    </source>
</evidence>
<protein>
    <submittedName>
        <fullName evidence="2">Uncharacterized protein</fullName>
    </submittedName>
</protein>